<protein>
    <submittedName>
        <fullName evidence="2">Uncharacterized protein</fullName>
    </submittedName>
</protein>
<comment type="caution">
    <text evidence="2">The sequence shown here is derived from an EMBL/GenBank/DDBJ whole genome shotgun (WGS) entry which is preliminary data.</text>
</comment>
<sequence>MSKSRNKAVLLNVAVLLPVMVLTYWASMQGPMLLAEMIILGMFVFPAVSVMCGLLLTGLVSFVFRLAPFRQMVPALALSAVVGVGLVGTAMAFDEVSDHYFHVAMQKEKLEEADDNGWVGQYGIGDHTVVLVHIMKPSFLQGAVDLYGLYDSYYTKKKLLTELRTEDELWEQLRREQKLTSAVLLDVEIDERSGELRFFTEEPTGQFWVKVGAEQGQFKYRDVRFVESEVFNVE</sequence>
<keyword evidence="1" id="KW-0472">Membrane</keyword>
<reference evidence="2 3" key="1">
    <citation type="submission" date="2022-11" db="EMBL/GenBank/DDBJ databases">
        <title>Study of microbial diversity in lake waters.</title>
        <authorList>
            <person name="Zhang J."/>
        </authorList>
    </citation>
    <scope>NUCLEOTIDE SEQUENCE [LARGE SCALE GENOMIC DNA]</scope>
    <source>
        <strain evidence="2 3">DT12</strain>
    </source>
</reference>
<dbReference type="RefSeq" id="WP_267152195.1">
    <property type="nucleotide sequence ID" value="NZ_JAPMLT010000007.1"/>
</dbReference>
<evidence type="ECO:0000313" key="3">
    <source>
        <dbReference type="Proteomes" id="UP001208017"/>
    </source>
</evidence>
<dbReference type="EMBL" id="JAPMLT010000007">
    <property type="protein sequence ID" value="MCX7570951.1"/>
    <property type="molecule type" value="Genomic_DNA"/>
</dbReference>
<evidence type="ECO:0000313" key="2">
    <source>
        <dbReference type="EMBL" id="MCX7570951.1"/>
    </source>
</evidence>
<proteinExistence type="predicted"/>
<feature type="transmembrane region" description="Helical" evidence="1">
    <location>
        <begin position="9"/>
        <end position="26"/>
    </location>
</feature>
<feature type="transmembrane region" description="Helical" evidence="1">
    <location>
        <begin position="75"/>
        <end position="93"/>
    </location>
</feature>
<keyword evidence="1" id="KW-1133">Transmembrane helix</keyword>
<organism evidence="2 3">
    <name type="scientific">Tumebacillus lacus</name>
    <dbReference type="NCBI Taxonomy" id="2995335"/>
    <lineage>
        <taxon>Bacteria</taxon>
        <taxon>Bacillati</taxon>
        <taxon>Bacillota</taxon>
        <taxon>Bacilli</taxon>
        <taxon>Bacillales</taxon>
        <taxon>Alicyclobacillaceae</taxon>
        <taxon>Tumebacillus</taxon>
    </lineage>
</organism>
<accession>A0ABT3X5P5</accession>
<name>A0ABT3X5P5_9BACL</name>
<evidence type="ECO:0000256" key="1">
    <source>
        <dbReference type="SAM" id="Phobius"/>
    </source>
</evidence>
<keyword evidence="3" id="KW-1185">Reference proteome</keyword>
<gene>
    <name evidence="2" type="ORF">OS242_13460</name>
</gene>
<feature type="transmembrane region" description="Helical" evidence="1">
    <location>
        <begin position="38"/>
        <end position="63"/>
    </location>
</feature>
<dbReference type="Proteomes" id="UP001208017">
    <property type="component" value="Unassembled WGS sequence"/>
</dbReference>
<keyword evidence="1" id="KW-0812">Transmembrane</keyword>